<organism evidence="2 3">
    <name type="scientific">Burkholderia metallica</name>
    <dbReference type="NCBI Taxonomy" id="488729"/>
    <lineage>
        <taxon>Bacteria</taxon>
        <taxon>Pseudomonadati</taxon>
        <taxon>Pseudomonadota</taxon>
        <taxon>Betaproteobacteria</taxon>
        <taxon>Burkholderiales</taxon>
        <taxon>Burkholderiaceae</taxon>
        <taxon>Burkholderia</taxon>
        <taxon>Burkholderia cepacia complex</taxon>
    </lineage>
</organism>
<feature type="chain" id="PRO_5045762294" evidence="1">
    <location>
        <begin position="21"/>
        <end position="165"/>
    </location>
</feature>
<dbReference type="Proteomes" id="UP001171606">
    <property type="component" value="Unassembled WGS sequence"/>
</dbReference>
<keyword evidence="1" id="KW-0732">Signal</keyword>
<proteinExistence type="predicted"/>
<dbReference type="InterPro" id="IPR007540">
    <property type="entry name" value="Fimbrial_CS1-type"/>
</dbReference>
<reference evidence="2" key="1">
    <citation type="submission" date="2023-07" db="EMBL/GenBank/DDBJ databases">
        <title>A collection of bacterial strains from the Burkholderia cepacia Research Laboratory and Repository.</title>
        <authorList>
            <person name="Lipuma J."/>
            <person name="Spilker T."/>
            <person name="Caverly L."/>
        </authorList>
    </citation>
    <scope>NUCLEOTIDE SEQUENCE</scope>
    <source>
        <strain evidence="2">AU42020</strain>
    </source>
</reference>
<dbReference type="Pfam" id="PF04449">
    <property type="entry name" value="Fimbrial_CS1"/>
    <property type="match status" value="1"/>
</dbReference>
<name>A0ABT8PJ56_9BURK</name>
<dbReference type="Gene3D" id="2.60.40.2040">
    <property type="entry name" value="CFA/I fimbrial subunit E, pilin domain"/>
    <property type="match status" value="1"/>
</dbReference>
<dbReference type="EMBL" id="JAUJSQ010000011">
    <property type="protein sequence ID" value="MDN7934685.1"/>
    <property type="molecule type" value="Genomic_DNA"/>
</dbReference>
<sequence length="165" mass="17466">MLKKTVLVMGLAAMYGVAMAESQNFDVSVTATVPTDTFYVSANGWDPSQVQTMGWNHLAERINPLQRNLDMKSTVGDITAYLINSPELSSGTALLPLTVTVNSKSLKEGVANAEVVMNAADAAIGGVVPMVVSADQKDRPEGGVYTGTVQMLFESVPVETPGTTR</sequence>
<evidence type="ECO:0000313" key="3">
    <source>
        <dbReference type="Proteomes" id="UP001171606"/>
    </source>
</evidence>
<keyword evidence="3" id="KW-1185">Reference proteome</keyword>
<evidence type="ECO:0000256" key="1">
    <source>
        <dbReference type="SAM" id="SignalP"/>
    </source>
</evidence>
<comment type="caution">
    <text evidence="2">The sequence shown here is derived from an EMBL/GenBank/DDBJ whole genome shotgun (WGS) entry which is preliminary data.</text>
</comment>
<gene>
    <name evidence="2" type="ORF">QZM52_25740</name>
</gene>
<protein>
    <submittedName>
        <fullName evidence="2">CS1 type fimbrial major subunit</fullName>
    </submittedName>
</protein>
<feature type="signal peptide" evidence="1">
    <location>
        <begin position="1"/>
        <end position="20"/>
    </location>
</feature>
<dbReference type="RefSeq" id="WP_301756771.1">
    <property type="nucleotide sequence ID" value="NZ_JAUJSQ010000011.1"/>
</dbReference>
<evidence type="ECO:0000313" key="2">
    <source>
        <dbReference type="EMBL" id="MDN7934685.1"/>
    </source>
</evidence>
<accession>A0ABT8PJ56</accession>